<dbReference type="SUPFAM" id="SSF141000">
    <property type="entry name" value="Glu-tRNAGln amidotransferase C subunit"/>
    <property type="match status" value="1"/>
</dbReference>
<dbReference type="AlphaFoldDB" id="A0AAN7Z5Y2"/>
<evidence type="ECO:0000259" key="2">
    <source>
        <dbReference type="Pfam" id="PF20978"/>
    </source>
</evidence>
<feature type="region of interest" description="Disordered" evidence="1">
    <location>
        <begin position="68"/>
        <end position="88"/>
    </location>
</feature>
<name>A0AAN7Z5Y2_9PEZI</name>
<dbReference type="InterPro" id="IPR003837">
    <property type="entry name" value="GatC"/>
</dbReference>
<dbReference type="GO" id="GO:0006450">
    <property type="term" value="P:regulation of translational fidelity"/>
    <property type="evidence" value="ECO:0007669"/>
    <property type="project" value="InterPro"/>
</dbReference>
<dbReference type="PANTHER" id="PTHR15004:SF0">
    <property type="entry name" value="GLUTAMYL-TRNA(GLN) AMIDOTRANSFERASE SUBUNIT C, MITOCHONDRIAL"/>
    <property type="match status" value="1"/>
</dbReference>
<dbReference type="GO" id="GO:0030956">
    <property type="term" value="C:glutamyl-tRNA(Gln) amidotransferase complex"/>
    <property type="evidence" value="ECO:0007669"/>
    <property type="project" value="TreeGrafter"/>
</dbReference>
<evidence type="ECO:0000313" key="4">
    <source>
        <dbReference type="Proteomes" id="UP001305414"/>
    </source>
</evidence>
<feature type="region of interest" description="Disordered" evidence="1">
    <location>
        <begin position="181"/>
        <end position="201"/>
    </location>
</feature>
<accession>A0AAN7Z5Y2</accession>
<proteinExistence type="predicted"/>
<dbReference type="EMBL" id="JAWHQM010000019">
    <property type="protein sequence ID" value="KAK5631277.1"/>
    <property type="molecule type" value="Genomic_DNA"/>
</dbReference>
<dbReference type="GO" id="GO:0070681">
    <property type="term" value="P:glutaminyl-tRNAGln biosynthesis via transamidation"/>
    <property type="evidence" value="ECO:0007669"/>
    <property type="project" value="TreeGrafter"/>
</dbReference>
<protein>
    <recommendedName>
        <fullName evidence="2">Glutamyl-tRNA amidotransferase complex subunit Gta3 domain-containing protein</fullName>
    </recommendedName>
</protein>
<dbReference type="PANTHER" id="PTHR15004">
    <property type="entry name" value="GLUTAMYL-TRNA(GLN) AMIDOTRANSFERASE SUBUNIT C, MITOCHONDRIAL"/>
    <property type="match status" value="1"/>
</dbReference>
<evidence type="ECO:0000313" key="3">
    <source>
        <dbReference type="EMBL" id="KAK5631277.1"/>
    </source>
</evidence>
<dbReference type="GO" id="GO:0032543">
    <property type="term" value="P:mitochondrial translation"/>
    <property type="evidence" value="ECO:0007669"/>
    <property type="project" value="TreeGrafter"/>
</dbReference>
<dbReference type="InterPro" id="IPR036113">
    <property type="entry name" value="Asp/Glu-ADT_sf_sub_c"/>
</dbReference>
<dbReference type="InterPro" id="IPR049545">
    <property type="entry name" value="Gta3_dom"/>
</dbReference>
<feature type="compositionally biased region" description="Polar residues" evidence="1">
    <location>
        <begin position="31"/>
        <end position="44"/>
    </location>
</feature>
<comment type="caution">
    <text evidence="3">The sequence shown here is derived from an EMBL/GenBank/DDBJ whole genome shotgun (WGS) entry which is preliminary data.</text>
</comment>
<gene>
    <name evidence="3" type="ORF">RRF57_006991</name>
</gene>
<dbReference type="Pfam" id="PF20978">
    <property type="entry name" value="Gta3"/>
    <property type="match status" value="1"/>
</dbReference>
<feature type="region of interest" description="Disordered" evidence="1">
    <location>
        <begin position="18"/>
        <end position="50"/>
    </location>
</feature>
<sequence length="241" mass="26130">MNKVICINCRTSLRRTLRTAHEQAGGKSHHSTVPSTLTRASRTPRTPVIPTNDLVSLLSRPTWSVRSLLPQSSSTSPSSPSSSSITPKTLHHLLRLSALPLPRTADEEAQMLSTLNSQLHFVRAIQDIDTRGVTPLRAIRDETTAGLREQTIGLEELQEALEAEDIVGHARRPRRRLVRGHMKEGNGGDVYGTDGPGSEKQSMVNEEENWDVLGGASETAAGRYFVVRSGGTGSPPDETAG</sequence>
<reference evidence="3 4" key="1">
    <citation type="submission" date="2023-10" db="EMBL/GenBank/DDBJ databases">
        <title>Draft genome sequence of Xylaria bambusicola isolate GMP-LS, the root and basal stem rot pathogen of sugarcane in Indonesia.</title>
        <authorList>
            <person name="Selvaraj P."/>
            <person name="Muralishankar V."/>
            <person name="Muruganantham S."/>
            <person name="Sp S."/>
            <person name="Haryani S."/>
            <person name="Lau K.J.X."/>
            <person name="Naqvi N.I."/>
        </authorList>
    </citation>
    <scope>NUCLEOTIDE SEQUENCE [LARGE SCALE GENOMIC DNA]</scope>
    <source>
        <strain evidence="3">GMP-LS</strain>
    </source>
</reference>
<feature type="domain" description="Glutamyl-tRNA amidotransferase complex subunit Gta3" evidence="2">
    <location>
        <begin position="80"/>
        <end position="136"/>
    </location>
</feature>
<evidence type="ECO:0000256" key="1">
    <source>
        <dbReference type="SAM" id="MobiDB-lite"/>
    </source>
</evidence>
<keyword evidence="4" id="KW-1185">Reference proteome</keyword>
<dbReference type="Proteomes" id="UP001305414">
    <property type="component" value="Unassembled WGS sequence"/>
</dbReference>
<dbReference type="GO" id="GO:0005739">
    <property type="term" value="C:mitochondrion"/>
    <property type="evidence" value="ECO:0007669"/>
    <property type="project" value="TreeGrafter"/>
</dbReference>
<organism evidence="3 4">
    <name type="scientific">Xylaria bambusicola</name>
    <dbReference type="NCBI Taxonomy" id="326684"/>
    <lineage>
        <taxon>Eukaryota</taxon>
        <taxon>Fungi</taxon>
        <taxon>Dikarya</taxon>
        <taxon>Ascomycota</taxon>
        <taxon>Pezizomycotina</taxon>
        <taxon>Sordariomycetes</taxon>
        <taxon>Xylariomycetidae</taxon>
        <taxon>Xylariales</taxon>
        <taxon>Xylariaceae</taxon>
        <taxon>Xylaria</taxon>
    </lineage>
</organism>